<dbReference type="CDD" id="cd17624">
    <property type="entry name" value="REC_OmpR_PmrA-like"/>
    <property type="match status" value="1"/>
</dbReference>
<dbReference type="InterPro" id="IPR001789">
    <property type="entry name" value="Sig_transdc_resp-reg_receiver"/>
</dbReference>
<dbReference type="SMART" id="SM00448">
    <property type="entry name" value="REC"/>
    <property type="match status" value="1"/>
</dbReference>
<dbReference type="SUPFAM" id="SSF52172">
    <property type="entry name" value="CheY-like"/>
    <property type="match status" value="1"/>
</dbReference>
<dbReference type="SMART" id="SM00862">
    <property type="entry name" value="Trans_reg_C"/>
    <property type="match status" value="1"/>
</dbReference>
<dbReference type="InterPro" id="IPR001867">
    <property type="entry name" value="OmpR/PhoB-type_DNA-bd"/>
</dbReference>
<reference evidence="8 9" key="1">
    <citation type="submission" date="2023-03" db="EMBL/GenBank/DDBJ databases">
        <title>Draft genome sequence of Thalassotalea insulae KCTC 62186T.</title>
        <authorList>
            <person name="Sawabe T."/>
        </authorList>
    </citation>
    <scope>NUCLEOTIDE SEQUENCE [LARGE SCALE GENOMIC DNA]</scope>
    <source>
        <strain evidence="8 9">KCTC 62186</strain>
    </source>
</reference>
<proteinExistence type="predicted"/>
<evidence type="ECO:0000256" key="3">
    <source>
        <dbReference type="ARBA" id="ARBA00023163"/>
    </source>
</evidence>
<dbReference type="InterPro" id="IPR039420">
    <property type="entry name" value="WalR-like"/>
</dbReference>
<dbReference type="InterPro" id="IPR011006">
    <property type="entry name" value="CheY-like_superfamily"/>
</dbReference>
<dbReference type="CDD" id="cd00383">
    <property type="entry name" value="trans_reg_C"/>
    <property type="match status" value="1"/>
</dbReference>
<feature type="domain" description="Response regulatory" evidence="6">
    <location>
        <begin position="2"/>
        <end position="116"/>
    </location>
</feature>
<evidence type="ECO:0000313" key="8">
    <source>
        <dbReference type="EMBL" id="GLX77097.1"/>
    </source>
</evidence>
<dbReference type="EMBL" id="BSST01000001">
    <property type="protein sequence ID" value="GLX77097.1"/>
    <property type="molecule type" value="Genomic_DNA"/>
</dbReference>
<comment type="caution">
    <text evidence="8">The sequence shown here is derived from an EMBL/GenBank/DDBJ whole genome shotgun (WGS) entry which is preliminary data.</text>
</comment>
<evidence type="ECO:0000256" key="4">
    <source>
        <dbReference type="PROSITE-ProRule" id="PRU00169"/>
    </source>
</evidence>
<dbReference type="Gene3D" id="1.10.10.10">
    <property type="entry name" value="Winged helix-like DNA-binding domain superfamily/Winged helix DNA-binding domain"/>
    <property type="match status" value="1"/>
</dbReference>
<protein>
    <submittedName>
        <fullName evidence="8">DNA-binding response regulator</fullName>
    </submittedName>
</protein>
<dbReference type="PANTHER" id="PTHR48111">
    <property type="entry name" value="REGULATOR OF RPOS"/>
    <property type="match status" value="1"/>
</dbReference>
<dbReference type="RefSeq" id="WP_284242929.1">
    <property type="nucleotide sequence ID" value="NZ_BSST01000001.1"/>
</dbReference>
<name>A0ABQ6GMF1_9GAMM</name>
<keyword evidence="2 5" id="KW-0238">DNA-binding</keyword>
<evidence type="ECO:0000259" key="6">
    <source>
        <dbReference type="PROSITE" id="PS50110"/>
    </source>
</evidence>
<gene>
    <name evidence="8" type="ORF">tinsulaeT_04370</name>
</gene>
<dbReference type="PROSITE" id="PS51755">
    <property type="entry name" value="OMPR_PHOB"/>
    <property type="match status" value="1"/>
</dbReference>
<keyword evidence="9" id="KW-1185">Reference proteome</keyword>
<feature type="domain" description="OmpR/PhoB-type" evidence="7">
    <location>
        <begin position="124"/>
        <end position="218"/>
    </location>
</feature>
<dbReference type="Proteomes" id="UP001157186">
    <property type="component" value="Unassembled WGS sequence"/>
</dbReference>
<sequence length="219" mass="24670">MRVLLVEDDIALAQGLQQSLRREGYSIDCVHDGKSALLAISAGSVEMVILDLGLPDMDGLQVLKQAKAKYKQLPILILTARDSSDDKVEGLDYGADDYLVKPFDMAELFARLRVIERRLGTADSARITHNNVILDTKANQVFLDGEAVSFSRREYMIVKSLMENIGRIQSKEQLENKLYEWGEEVASNTIEVHVHHVRKKLPKDFIKTVRGVGYIVSKR</sequence>
<dbReference type="InterPro" id="IPR036388">
    <property type="entry name" value="WH-like_DNA-bd_sf"/>
</dbReference>
<dbReference type="PANTHER" id="PTHR48111:SF67">
    <property type="entry name" value="TRANSCRIPTIONAL REGULATORY PROTEIN TCTD"/>
    <property type="match status" value="1"/>
</dbReference>
<evidence type="ECO:0000256" key="5">
    <source>
        <dbReference type="PROSITE-ProRule" id="PRU01091"/>
    </source>
</evidence>
<dbReference type="Pfam" id="PF00072">
    <property type="entry name" value="Response_reg"/>
    <property type="match status" value="1"/>
</dbReference>
<feature type="DNA-binding region" description="OmpR/PhoB-type" evidence="5">
    <location>
        <begin position="124"/>
        <end position="218"/>
    </location>
</feature>
<organism evidence="8 9">
    <name type="scientific">Thalassotalea insulae</name>
    <dbReference type="NCBI Taxonomy" id="2056778"/>
    <lineage>
        <taxon>Bacteria</taxon>
        <taxon>Pseudomonadati</taxon>
        <taxon>Pseudomonadota</taxon>
        <taxon>Gammaproteobacteria</taxon>
        <taxon>Alteromonadales</taxon>
        <taxon>Colwelliaceae</taxon>
        <taxon>Thalassotalea</taxon>
    </lineage>
</organism>
<dbReference type="Gene3D" id="3.40.50.2300">
    <property type="match status" value="1"/>
</dbReference>
<dbReference type="PROSITE" id="PS50110">
    <property type="entry name" value="RESPONSE_REGULATORY"/>
    <property type="match status" value="1"/>
</dbReference>
<dbReference type="Gene3D" id="6.10.250.690">
    <property type="match status" value="1"/>
</dbReference>
<keyword evidence="4" id="KW-0597">Phosphoprotein</keyword>
<accession>A0ABQ6GMF1</accession>
<dbReference type="Pfam" id="PF00486">
    <property type="entry name" value="Trans_reg_C"/>
    <property type="match status" value="1"/>
</dbReference>
<evidence type="ECO:0000259" key="7">
    <source>
        <dbReference type="PROSITE" id="PS51755"/>
    </source>
</evidence>
<evidence type="ECO:0000256" key="1">
    <source>
        <dbReference type="ARBA" id="ARBA00023015"/>
    </source>
</evidence>
<dbReference type="GO" id="GO:0003677">
    <property type="term" value="F:DNA binding"/>
    <property type="evidence" value="ECO:0007669"/>
    <property type="project" value="UniProtKB-KW"/>
</dbReference>
<evidence type="ECO:0000256" key="2">
    <source>
        <dbReference type="ARBA" id="ARBA00023125"/>
    </source>
</evidence>
<feature type="modified residue" description="4-aspartylphosphate" evidence="4">
    <location>
        <position position="51"/>
    </location>
</feature>
<keyword evidence="3" id="KW-0804">Transcription</keyword>
<keyword evidence="1" id="KW-0805">Transcription regulation</keyword>
<evidence type="ECO:0000313" key="9">
    <source>
        <dbReference type="Proteomes" id="UP001157186"/>
    </source>
</evidence>